<keyword evidence="4 8" id="KW-0812">Transmembrane</keyword>
<feature type="transmembrane region" description="Helical" evidence="8">
    <location>
        <begin position="285"/>
        <end position="302"/>
    </location>
</feature>
<keyword evidence="5 8" id="KW-1133">Transmembrane helix</keyword>
<comment type="caution">
    <text evidence="9">The sequence shown here is derived from an EMBL/GenBank/DDBJ whole genome shotgun (WGS) entry which is preliminary data.</text>
</comment>
<evidence type="ECO:0000256" key="8">
    <source>
        <dbReference type="SAM" id="Phobius"/>
    </source>
</evidence>
<evidence type="ECO:0000256" key="1">
    <source>
        <dbReference type="ARBA" id="ARBA00004651"/>
    </source>
</evidence>
<dbReference type="RefSeq" id="WP_115804173.1">
    <property type="nucleotide sequence ID" value="NZ_NOKA02000011.1"/>
</dbReference>
<feature type="transmembrane region" description="Helical" evidence="8">
    <location>
        <begin position="12"/>
        <end position="30"/>
    </location>
</feature>
<dbReference type="GO" id="GO:0016746">
    <property type="term" value="F:acyltransferase activity"/>
    <property type="evidence" value="ECO:0007669"/>
    <property type="project" value="UniProtKB-KW"/>
</dbReference>
<evidence type="ECO:0000256" key="2">
    <source>
        <dbReference type="ARBA" id="ARBA00010323"/>
    </source>
</evidence>
<keyword evidence="7" id="KW-0012">Acyltransferase</keyword>
<keyword evidence="3 7" id="KW-1003">Cell membrane</keyword>
<keyword evidence="10" id="KW-1185">Reference proteome</keyword>
<dbReference type="Pfam" id="PF03062">
    <property type="entry name" value="MBOAT"/>
    <property type="match status" value="1"/>
</dbReference>
<dbReference type="AlphaFoldDB" id="A0A371JG56"/>
<dbReference type="PIRSF" id="PIRSF016636">
    <property type="entry name" value="AlgI_DltB"/>
    <property type="match status" value="1"/>
</dbReference>
<feature type="transmembrane region" description="Helical" evidence="8">
    <location>
        <begin position="387"/>
        <end position="406"/>
    </location>
</feature>
<evidence type="ECO:0000313" key="9">
    <source>
        <dbReference type="EMBL" id="RDY31708.1"/>
    </source>
</evidence>
<feature type="transmembrane region" description="Helical" evidence="8">
    <location>
        <begin position="349"/>
        <end position="367"/>
    </location>
</feature>
<evidence type="ECO:0000256" key="3">
    <source>
        <dbReference type="ARBA" id="ARBA00022475"/>
    </source>
</evidence>
<feature type="transmembrane region" description="Helical" evidence="8">
    <location>
        <begin position="159"/>
        <end position="176"/>
    </location>
</feature>
<comment type="subcellular location">
    <subcellularLocation>
        <location evidence="1">Cell membrane</location>
        <topology evidence="1">Multi-pass membrane protein</topology>
    </subcellularLocation>
</comment>
<dbReference type="InterPro" id="IPR028362">
    <property type="entry name" value="AlgI"/>
</dbReference>
<dbReference type="Proteomes" id="UP000216411">
    <property type="component" value="Unassembled WGS sequence"/>
</dbReference>
<dbReference type="PIRSF" id="PIRSF500217">
    <property type="entry name" value="AlgI"/>
    <property type="match status" value="1"/>
</dbReference>
<dbReference type="EMBL" id="NOKA02000011">
    <property type="protein sequence ID" value="RDY31708.1"/>
    <property type="molecule type" value="Genomic_DNA"/>
</dbReference>
<comment type="similarity">
    <text evidence="2 7">Belongs to the membrane-bound acyltransferase family.</text>
</comment>
<keyword evidence="7" id="KW-0808">Transferase</keyword>
<evidence type="ECO:0000256" key="6">
    <source>
        <dbReference type="ARBA" id="ARBA00023136"/>
    </source>
</evidence>
<feature type="transmembrane region" description="Helical" evidence="8">
    <location>
        <begin position="127"/>
        <end position="147"/>
    </location>
</feature>
<evidence type="ECO:0008006" key="11">
    <source>
        <dbReference type="Google" id="ProtNLM"/>
    </source>
</evidence>
<sequence>MERNKKIMELMSGNMVGVIVIALILVSILPEKRRGFILAFVSMYILFINNSFSNFMLTLLLLLGVYGGAISIEKKREKALVICRGIVILLVLILTVMKYSNFIITLINVIFRVLGSYIALKTFHINAPFGISYFTLILIAYVLSVYWGTVKAKIKLEDFVNTVGFFPIWFIGPILSGGDMIDCNFRVTYHSLTFGLQRIGWGMFKKMLISGPCAVLVNTIYCDYRNYSGLYILIAIALFELQLYTDFSGAMDIVLGIAEIFGKKLPENFNRPFSSTSVSEFWRRWHITLGIWLKNFVLYPILKTQSFIRLGEMMKKLFGKKLGKRIVTYLGLFISWFLIGLWHGGGWNYIFGVGIYMWLIIVGGEILQPLFDGVTKHLCIKKSCGIYILFSKIRTAVLVLFGIHFFRAGSLKEGFRMIKFMVLTYDSRVLLDGSLVNNLGIAEKPMIICFLGTVIFFLISNLQKSGSVRERIAKQNIIIRWGIYYLLIMSIAVLGPIALKNGVVGFIYQQF</sequence>
<dbReference type="OrthoDB" id="9805788at2"/>
<feature type="transmembrane region" description="Helical" evidence="8">
    <location>
        <begin position="445"/>
        <end position="462"/>
    </location>
</feature>
<dbReference type="InterPro" id="IPR051085">
    <property type="entry name" value="MB_O-acyltransferase"/>
</dbReference>
<accession>A0A371JG56</accession>
<gene>
    <name evidence="9" type="ORF">CG710_008285</name>
</gene>
<dbReference type="GO" id="GO:0005886">
    <property type="term" value="C:plasma membrane"/>
    <property type="evidence" value="ECO:0007669"/>
    <property type="project" value="UniProtKB-SubCell"/>
</dbReference>
<dbReference type="InterPro" id="IPR004299">
    <property type="entry name" value="MBOAT_fam"/>
</dbReference>
<evidence type="ECO:0000256" key="5">
    <source>
        <dbReference type="ARBA" id="ARBA00022989"/>
    </source>
</evidence>
<proteinExistence type="inferred from homology"/>
<feature type="transmembrane region" description="Helical" evidence="8">
    <location>
        <begin position="36"/>
        <end position="67"/>
    </location>
</feature>
<dbReference type="PANTHER" id="PTHR13285">
    <property type="entry name" value="ACYLTRANSFERASE"/>
    <property type="match status" value="1"/>
</dbReference>
<evidence type="ECO:0000256" key="7">
    <source>
        <dbReference type="PIRNR" id="PIRNR016636"/>
    </source>
</evidence>
<dbReference type="PANTHER" id="PTHR13285:SF18">
    <property type="entry name" value="PROTEIN-CYSTEINE N-PALMITOYLTRANSFERASE RASP"/>
    <property type="match status" value="1"/>
</dbReference>
<protein>
    <recommendedName>
        <fullName evidence="11">MBOAT family protein</fullName>
    </recommendedName>
</protein>
<keyword evidence="6 7" id="KW-0472">Membrane</keyword>
<dbReference type="GO" id="GO:0042121">
    <property type="term" value="P:alginic acid biosynthetic process"/>
    <property type="evidence" value="ECO:0007669"/>
    <property type="project" value="InterPro"/>
</dbReference>
<feature type="transmembrane region" description="Helical" evidence="8">
    <location>
        <begin position="322"/>
        <end position="343"/>
    </location>
</feature>
<reference evidence="9 10" key="1">
    <citation type="journal article" date="2017" name="Genome Announc.">
        <title>Draft Genome Sequence of a Sporulating and Motile Strain of Lachnotalea glycerini Isolated from Water in Quebec City, Canada.</title>
        <authorList>
            <person name="Maheux A.F."/>
            <person name="Boudreau D.K."/>
            <person name="Berube E."/>
            <person name="Boissinot M."/>
            <person name="Raymond F."/>
            <person name="Brodeur S."/>
            <person name="Corbeil J."/>
            <person name="Isabel S."/>
            <person name="Omar R.F."/>
            <person name="Bergeron M.G."/>
        </authorList>
    </citation>
    <scope>NUCLEOTIDE SEQUENCE [LARGE SCALE GENOMIC DNA]</scope>
    <source>
        <strain evidence="9 10">CCRI-19302</strain>
    </source>
</reference>
<evidence type="ECO:0000313" key="10">
    <source>
        <dbReference type="Proteomes" id="UP000216411"/>
    </source>
</evidence>
<name>A0A371JG56_9FIRM</name>
<feature type="transmembrane region" description="Helical" evidence="8">
    <location>
        <begin position="228"/>
        <end position="245"/>
    </location>
</feature>
<organism evidence="9 10">
    <name type="scientific">Lachnotalea glycerini</name>
    <dbReference type="NCBI Taxonomy" id="1763509"/>
    <lineage>
        <taxon>Bacteria</taxon>
        <taxon>Bacillati</taxon>
        <taxon>Bacillota</taxon>
        <taxon>Clostridia</taxon>
        <taxon>Lachnospirales</taxon>
        <taxon>Lachnospiraceae</taxon>
        <taxon>Lachnotalea</taxon>
    </lineage>
</organism>
<feature type="transmembrane region" description="Helical" evidence="8">
    <location>
        <begin position="483"/>
        <end position="508"/>
    </location>
</feature>
<evidence type="ECO:0000256" key="4">
    <source>
        <dbReference type="ARBA" id="ARBA00022692"/>
    </source>
</evidence>
<dbReference type="InterPro" id="IPR024194">
    <property type="entry name" value="Ac/AlaTfrase_AlgI/DltB"/>
</dbReference>